<reference evidence="4 5" key="1">
    <citation type="submission" date="2022-12" db="EMBL/GenBank/DDBJ databases">
        <title>Metagenome assembled genome from gulf of manar.</title>
        <authorList>
            <person name="Kohli P."/>
            <person name="Pk S."/>
            <person name="Venkata Ramana C."/>
            <person name="Sasikala C."/>
        </authorList>
    </citation>
    <scope>NUCLEOTIDE SEQUENCE [LARGE SCALE GENOMIC DNA]</scope>
    <source>
        <strain evidence="4">JB008</strain>
    </source>
</reference>
<feature type="domain" description="PEGA" evidence="3">
    <location>
        <begin position="29"/>
        <end position="96"/>
    </location>
</feature>
<keyword evidence="1" id="KW-1133">Transmembrane helix</keyword>
<dbReference type="InterPro" id="IPR011990">
    <property type="entry name" value="TPR-like_helical_dom_sf"/>
</dbReference>
<evidence type="ECO:0000256" key="1">
    <source>
        <dbReference type="SAM" id="Phobius"/>
    </source>
</evidence>
<keyword evidence="1" id="KW-0472">Membrane</keyword>
<dbReference type="InterPro" id="IPR013229">
    <property type="entry name" value="PEGA"/>
</dbReference>
<gene>
    <name evidence="4" type="ORF">PQJ61_01275</name>
</gene>
<dbReference type="AlphaFoldDB" id="A0AAJ1IDF3"/>
<feature type="chain" id="PRO_5042538540" evidence="2">
    <location>
        <begin position="26"/>
        <end position="365"/>
    </location>
</feature>
<dbReference type="EMBL" id="JAQQAL010000006">
    <property type="protein sequence ID" value="MDC7225375.1"/>
    <property type="molecule type" value="Genomic_DNA"/>
</dbReference>
<evidence type="ECO:0000313" key="4">
    <source>
        <dbReference type="EMBL" id="MDC7225375.1"/>
    </source>
</evidence>
<evidence type="ECO:0000313" key="5">
    <source>
        <dbReference type="Proteomes" id="UP001221217"/>
    </source>
</evidence>
<feature type="transmembrane region" description="Helical" evidence="1">
    <location>
        <begin position="187"/>
        <end position="207"/>
    </location>
</feature>
<organism evidence="4 5">
    <name type="scientific">Candidatus Thalassospirochaeta sargassi</name>
    <dbReference type="NCBI Taxonomy" id="3119039"/>
    <lineage>
        <taxon>Bacteria</taxon>
        <taxon>Pseudomonadati</taxon>
        <taxon>Spirochaetota</taxon>
        <taxon>Spirochaetia</taxon>
        <taxon>Spirochaetales</taxon>
        <taxon>Spirochaetaceae</taxon>
        <taxon>Candidatus Thalassospirochaeta</taxon>
    </lineage>
</organism>
<name>A0AAJ1IDF3_9SPIO</name>
<sequence>MQQYLKLKFFAVLCILLLIAGSAAAEDTGLLFINSDPLNAEILIDGVPLLQKTPALITDIETGSRIISVRKDGFDPADIKVDIEAGTSSAVSQKLFNGNFIASFPGSNEIILENLGQTLLPESFRMPAGNYSIDKEDDTIVITPLYPKEKLLSAAGIVFTTALIADIIAVGVEMKNEGELLFPHSEMLIAAETFTALTGLTGIGLILDRSRFRKEFRIYKTDAAASIEEADRIFENAQKALTAGKLENALTGFSNIIGNFPDYSGFPESLYKIARIHIISGDTNLAVFELKIIIDNYPDPAVYDRACQTLALLYFNSGEMQNSIDAANRMVFYDPLFSETPSEINSIGMEQVIENWARNPERQAQ</sequence>
<dbReference type="Pfam" id="PF08308">
    <property type="entry name" value="PEGA"/>
    <property type="match status" value="1"/>
</dbReference>
<proteinExistence type="predicted"/>
<evidence type="ECO:0000259" key="3">
    <source>
        <dbReference type="Pfam" id="PF08308"/>
    </source>
</evidence>
<keyword evidence="2" id="KW-0732">Signal</keyword>
<evidence type="ECO:0000256" key="2">
    <source>
        <dbReference type="SAM" id="SignalP"/>
    </source>
</evidence>
<keyword evidence="1" id="KW-0812">Transmembrane</keyword>
<protein>
    <submittedName>
        <fullName evidence="4">PEGA domain-containing protein</fullName>
    </submittedName>
</protein>
<dbReference type="SUPFAM" id="SSF48452">
    <property type="entry name" value="TPR-like"/>
    <property type="match status" value="1"/>
</dbReference>
<dbReference type="Gene3D" id="1.25.40.10">
    <property type="entry name" value="Tetratricopeptide repeat domain"/>
    <property type="match status" value="1"/>
</dbReference>
<accession>A0AAJ1IDF3</accession>
<comment type="caution">
    <text evidence="4">The sequence shown here is derived from an EMBL/GenBank/DDBJ whole genome shotgun (WGS) entry which is preliminary data.</text>
</comment>
<feature type="signal peptide" evidence="2">
    <location>
        <begin position="1"/>
        <end position="25"/>
    </location>
</feature>
<dbReference type="Proteomes" id="UP001221217">
    <property type="component" value="Unassembled WGS sequence"/>
</dbReference>